<dbReference type="InParanoid" id="D7FJG6"/>
<sequence length="1194" mass="131219">MMGWCNSIPTTPSPVISSDHSPSLSLFLRPGAENWQDHWTPSYFPICNRVEVRAGDLVRMKVTHSELNIMFEVLAVEKEPEQQQQQQQQEKVEKTAAIEGTNEVADVPTKAATLKRDRSPGTAEEGPSRTLATTNGTRATRDVDADGYRMEKEWDPEPCGCGWHVLCNPERIGMLTDEHRREAYRLAVAELLRGLPGGPGTVLDIGDGAACAFLAVGEGAGAAVSYEPAEWSHLLVGQVARNNDLEQMHLLEAADEWPFLRGVIGKGGDDDGGEEAAGEGQQEHLLCDALVGEPFYYRMQSLVLYEAMNFWYLRRVFNPALKPDARVLPMRAIVCVAGVELADLSLSHGPVGSVLGFDHAPYDERVRPRWHELLYPYPLRAYKHRLLTDAQDLLSFDYTSLPTDVESTALVEVQKTSRFYVYGAVGSSSAVQWPAFEKSTTAASTSAGSRAKGSKKGAVQHKKAWAQTTEMASKDTDRALHVPEDMDADGLAAAVTKQGSLVRQMKKDGAAAEAIQAEVGKLQGLKASLAKATAAVEATSTFDGKAMDDLVIRRMFVVPSFEIHGGVSGLYDLGPPGCGLKGNIVSLWKQHFILAEGMLEMECTNLTPENVLQTSGHVDRFTDLMVKDTETGESLRADKLLEDIIDKLLAESPAMPTAEREEHLRVQRMADAYSAEELGEVLDKYGAKSPQKNDLTKPFPFNLMFKTTIGPEGTQVGFFRPETAQGLFVNFRRLLDYNAQRMPFAAAQISPRAGILRVREFCMAEIEHFVDPKDKKHPKFAAIADKELVLFGQDAQLGTGKTSKMTIGQAVKDGLVDNETLGYFMTRTQLFLEMIGMDPKRMRFRQHLSTEMAHYAADCWDMEIQVSDGWTECVGHADRSCYDLEMHSKKTGVAMLASCKLPEPKVVTEYKLQIDRKALGKTFKAEQKKVIAALEALSEKEEDLLAFQAKLEEEGKASLGEGAVFEITKGMCSWTKGSKKISEIKFTPSVIEPSFGIGRILHSLLEHSFYVREAEEGADDKDMKRGVMAFRPLVAPIKCAVFPLSSQAAFFPLCGRVMDALGKMHLSAKMDASGAALGRRYARMDELGAPFGVTVDFQTVEDETVTLRERDSMTQIRMPMPDVAPLMARLVTEEVAWKECTSKYPVVREEADDSTSAAAAAASAKTAAGGNALTTESTPCGMFSRPTTPIQVKP</sequence>
<keyword evidence="5" id="KW-0067">ATP-binding</keyword>
<dbReference type="AlphaFoldDB" id="D7FJG6"/>
<feature type="region of interest" description="Disordered" evidence="8">
    <location>
        <begin position="81"/>
        <end position="147"/>
    </location>
</feature>
<reference evidence="10 11" key="1">
    <citation type="journal article" date="2010" name="Nature">
        <title>The Ectocarpus genome and the independent evolution of multicellularity in brown algae.</title>
        <authorList>
            <person name="Cock J.M."/>
            <person name="Sterck L."/>
            <person name="Rouze P."/>
            <person name="Scornet D."/>
            <person name="Allen A.E."/>
            <person name="Amoutzias G."/>
            <person name="Anthouard V."/>
            <person name="Artiguenave F."/>
            <person name="Aury J.M."/>
            <person name="Badger J.H."/>
            <person name="Beszteri B."/>
            <person name="Billiau K."/>
            <person name="Bonnet E."/>
            <person name="Bothwell J.H."/>
            <person name="Bowler C."/>
            <person name="Boyen C."/>
            <person name="Brownlee C."/>
            <person name="Carrano C.J."/>
            <person name="Charrier B."/>
            <person name="Cho G.Y."/>
            <person name="Coelho S.M."/>
            <person name="Collen J."/>
            <person name="Corre E."/>
            <person name="Da Silva C."/>
            <person name="Delage L."/>
            <person name="Delaroque N."/>
            <person name="Dittami S.M."/>
            <person name="Doulbeau S."/>
            <person name="Elias M."/>
            <person name="Farnham G."/>
            <person name="Gachon C.M."/>
            <person name="Gschloessl B."/>
            <person name="Heesch S."/>
            <person name="Jabbari K."/>
            <person name="Jubin C."/>
            <person name="Kawai H."/>
            <person name="Kimura K."/>
            <person name="Kloareg B."/>
            <person name="Kupper F.C."/>
            <person name="Lang D."/>
            <person name="Le Bail A."/>
            <person name="Leblanc C."/>
            <person name="Lerouge P."/>
            <person name="Lohr M."/>
            <person name="Lopez P.J."/>
            <person name="Martens C."/>
            <person name="Maumus F."/>
            <person name="Michel G."/>
            <person name="Miranda-Saavedra D."/>
            <person name="Morales J."/>
            <person name="Moreau H."/>
            <person name="Motomura T."/>
            <person name="Nagasato C."/>
            <person name="Napoli C.A."/>
            <person name="Nelson D.R."/>
            <person name="Nyvall-Collen P."/>
            <person name="Peters A.F."/>
            <person name="Pommier C."/>
            <person name="Potin P."/>
            <person name="Poulain J."/>
            <person name="Quesneville H."/>
            <person name="Read B."/>
            <person name="Rensing S.A."/>
            <person name="Ritter A."/>
            <person name="Rousvoal S."/>
            <person name="Samanta M."/>
            <person name="Samson G."/>
            <person name="Schroeder D.C."/>
            <person name="Segurens B."/>
            <person name="Strittmatter M."/>
            <person name="Tonon T."/>
            <person name="Tregear J.W."/>
            <person name="Valentin K."/>
            <person name="von Dassow P."/>
            <person name="Yamagishi T."/>
            <person name="Van de Peer Y."/>
            <person name="Wincker P."/>
        </authorList>
    </citation>
    <scope>NUCLEOTIDE SEQUENCE [LARGE SCALE GENOMIC DNA]</scope>
    <source>
        <strain evidence="11">Ec32 / CCAP1310/4</strain>
    </source>
</reference>
<dbReference type="InterPro" id="IPR000738">
    <property type="entry name" value="WHEP-TRS_dom"/>
</dbReference>
<dbReference type="NCBIfam" id="TIGR00389">
    <property type="entry name" value="glyS_dimeric"/>
    <property type="match status" value="1"/>
</dbReference>
<dbReference type="Pfam" id="PF00458">
    <property type="entry name" value="WHEP-TRS"/>
    <property type="match status" value="1"/>
</dbReference>
<evidence type="ECO:0000313" key="10">
    <source>
        <dbReference type="EMBL" id="CBJ29069.1"/>
    </source>
</evidence>
<dbReference type="InterPro" id="IPR027031">
    <property type="entry name" value="Gly-tRNA_synthase/POLG2"/>
</dbReference>
<feature type="compositionally biased region" description="Polar residues" evidence="8">
    <location>
        <begin position="1185"/>
        <end position="1194"/>
    </location>
</feature>
<comment type="subcellular location">
    <subcellularLocation>
        <location evidence="1">Cytoplasm</location>
    </subcellularLocation>
</comment>
<dbReference type="InterPro" id="IPR033731">
    <property type="entry name" value="GlyRS-like_core"/>
</dbReference>
<dbReference type="PROSITE" id="PS51185">
    <property type="entry name" value="WHEP_TRS_2"/>
    <property type="match status" value="1"/>
</dbReference>
<dbReference type="Gene3D" id="1.10.287.10">
    <property type="entry name" value="S15/NS1, RNA-binding"/>
    <property type="match status" value="1"/>
</dbReference>
<dbReference type="SUPFAM" id="SSF55681">
    <property type="entry name" value="Class II aaRS and biotin synthetases"/>
    <property type="match status" value="1"/>
</dbReference>
<comment type="similarity">
    <text evidence="2">Belongs to the class-II aminoacyl-tRNA synthetase family.</text>
</comment>
<dbReference type="Gene3D" id="3.30.930.10">
    <property type="entry name" value="Bira Bifunctional Protein, Domain 2"/>
    <property type="match status" value="1"/>
</dbReference>
<dbReference type="GO" id="GO:0005739">
    <property type="term" value="C:mitochondrion"/>
    <property type="evidence" value="ECO:0007669"/>
    <property type="project" value="TreeGrafter"/>
</dbReference>
<keyword evidence="6" id="KW-0648">Protein biosynthesis</keyword>
<evidence type="ECO:0000256" key="5">
    <source>
        <dbReference type="ARBA" id="ARBA00022840"/>
    </source>
</evidence>
<protein>
    <submittedName>
        <fullName evidence="10">Glycyl-tRNA Synthetase</fullName>
        <ecNumber evidence="10">6.1.1.14</ecNumber>
    </submittedName>
</protein>
<dbReference type="InterPro" id="IPR029063">
    <property type="entry name" value="SAM-dependent_MTases_sf"/>
</dbReference>
<dbReference type="EMBL" id="FN649742">
    <property type="protein sequence ID" value="CBJ29069.1"/>
    <property type="molecule type" value="Genomic_DNA"/>
</dbReference>
<dbReference type="FunCoup" id="D7FJG6">
    <property type="interactions" value="484"/>
</dbReference>
<dbReference type="InterPro" id="IPR002315">
    <property type="entry name" value="tRNA-synt_gly"/>
</dbReference>
<dbReference type="PRINTS" id="PR01043">
    <property type="entry name" value="TRNASYNTHGLY"/>
</dbReference>
<dbReference type="STRING" id="2880.D7FJG6"/>
<feature type="domain" description="WHEP-TRS" evidence="9">
    <location>
        <begin position="487"/>
        <end position="543"/>
    </location>
</feature>
<dbReference type="GO" id="GO:0070150">
    <property type="term" value="P:mitochondrial glycyl-tRNA aminoacylation"/>
    <property type="evidence" value="ECO:0007669"/>
    <property type="project" value="TreeGrafter"/>
</dbReference>
<organism evidence="10 11">
    <name type="scientific">Ectocarpus siliculosus</name>
    <name type="common">Brown alga</name>
    <name type="synonym">Conferva siliculosa</name>
    <dbReference type="NCBI Taxonomy" id="2880"/>
    <lineage>
        <taxon>Eukaryota</taxon>
        <taxon>Sar</taxon>
        <taxon>Stramenopiles</taxon>
        <taxon>Ochrophyta</taxon>
        <taxon>PX clade</taxon>
        <taxon>Phaeophyceae</taxon>
        <taxon>Ectocarpales</taxon>
        <taxon>Ectocarpaceae</taxon>
        <taxon>Ectocarpus</taxon>
    </lineage>
</organism>
<dbReference type="EMBL" id="FN647953">
    <property type="protein sequence ID" value="CBJ29069.1"/>
    <property type="molecule type" value="Genomic_DNA"/>
</dbReference>
<dbReference type="SMART" id="SM00991">
    <property type="entry name" value="WHEP-TRS"/>
    <property type="match status" value="1"/>
</dbReference>
<dbReference type="Gene3D" id="3.30.720.200">
    <property type="match status" value="1"/>
</dbReference>
<keyword evidence="4" id="KW-0547">Nucleotide-binding</keyword>
<evidence type="ECO:0000256" key="7">
    <source>
        <dbReference type="ARBA" id="ARBA00023146"/>
    </source>
</evidence>
<dbReference type="Gene3D" id="3.40.50.150">
    <property type="entry name" value="Vaccinia Virus protein VP39"/>
    <property type="match status" value="1"/>
</dbReference>
<dbReference type="FunFam" id="3.40.50.800:FF:000004">
    <property type="entry name" value="Glycine--tRNA ligase 2"/>
    <property type="match status" value="1"/>
</dbReference>
<dbReference type="PANTHER" id="PTHR10745:SF0">
    <property type="entry name" value="GLYCINE--TRNA LIGASE"/>
    <property type="match status" value="1"/>
</dbReference>
<dbReference type="GO" id="GO:0005524">
    <property type="term" value="F:ATP binding"/>
    <property type="evidence" value="ECO:0007669"/>
    <property type="project" value="UniProtKB-KW"/>
</dbReference>
<dbReference type="eggNOG" id="KOG2298">
    <property type="taxonomic scope" value="Eukaryota"/>
</dbReference>
<dbReference type="SUPFAM" id="SSF47060">
    <property type="entry name" value="S15/NS1 RNA-binding domain"/>
    <property type="match status" value="1"/>
</dbReference>
<dbReference type="PANTHER" id="PTHR10745">
    <property type="entry name" value="GLYCYL-TRNA SYNTHETASE/DNA POLYMERASE SUBUNIT GAMMA-2"/>
    <property type="match status" value="1"/>
</dbReference>
<keyword evidence="7" id="KW-0030">Aminoacyl-tRNA synthetase</keyword>
<dbReference type="InterPro" id="IPR045864">
    <property type="entry name" value="aa-tRNA-synth_II/BPL/LPL"/>
</dbReference>
<evidence type="ECO:0000259" key="9">
    <source>
        <dbReference type="PROSITE" id="PS51185"/>
    </source>
</evidence>
<dbReference type="Gene3D" id="3.40.50.800">
    <property type="entry name" value="Anticodon-binding domain"/>
    <property type="match status" value="1"/>
</dbReference>
<dbReference type="InterPro" id="IPR036621">
    <property type="entry name" value="Anticodon-bd_dom_sf"/>
</dbReference>
<dbReference type="CDD" id="cd01200">
    <property type="entry name" value="WHEPGMRS_RNA"/>
    <property type="match status" value="1"/>
</dbReference>
<evidence type="ECO:0000256" key="8">
    <source>
        <dbReference type="SAM" id="MobiDB-lite"/>
    </source>
</evidence>
<evidence type="ECO:0000256" key="1">
    <source>
        <dbReference type="ARBA" id="ARBA00004496"/>
    </source>
</evidence>
<dbReference type="NCBIfam" id="NF003211">
    <property type="entry name" value="PRK04173.1"/>
    <property type="match status" value="1"/>
</dbReference>
<dbReference type="Gene3D" id="2.70.160.11">
    <property type="entry name" value="Hnrnp arginine n-methyltransferase1"/>
    <property type="match status" value="2"/>
</dbReference>
<dbReference type="InterPro" id="IPR009068">
    <property type="entry name" value="uS15_NS1_RNA-bd_sf"/>
</dbReference>
<dbReference type="Pfam" id="PF03129">
    <property type="entry name" value="HGTP_anticodon"/>
    <property type="match status" value="1"/>
</dbReference>
<dbReference type="CDD" id="cd00774">
    <property type="entry name" value="GlyRS-like_core"/>
    <property type="match status" value="1"/>
</dbReference>
<evidence type="ECO:0000256" key="2">
    <source>
        <dbReference type="ARBA" id="ARBA00008226"/>
    </source>
</evidence>
<dbReference type="EC" id="6.1.1.14" evidence="10"/>
<evidence type="ECO:0000256" key="6">
    <source>
        <dbReference type="ARBA" id="ARBA00022917"/>
    </source>
</evidence>
<accession>D7FJG6</accession>
<gene>
    <name evidence="10" type="primary">GlyRS</name>
    <name evidence="10" type="ORF">Esi_0133_0079</name>
</gene>
<evidence type="ECO:0000256" key="4">
    <source>
        <dbReference type="ARBA" id="ARBA00022741"/>
    </source>
</evidence>
<evidence type="ECO:0000313" key="11">
    <source>
        <dbReference type="Proteomes" id="UP000002630"/>
    </source>
</evidence>
<keyword evidence="11" id="KW-1185">Reference proteome</keyword>
<dbReference type="Gene3D" id="3.30.40.230">
    <property type="match status" value="1"/>
</dbReference>
<name>D7FJG6_ECTSI</name>
<dbReference type="GO" id="GO:0004820">
    <property type="term" value="F:glycine-tRNA ligase activity"/>
    <property type="evidence" value="ECO:0007669"/>
    <property type="project" value="UniProtKB-EC"/>
</dbReference>
<proteinExistence type="inferred from homology"/>
<dbReference type="InterPro" id="IPR004154">
    <property type="entry name" value="Anticodon-bd"/>
</dbReference>
<keyword evidence="3 10" id="KW-0436">Ligase</keyword>
<evidence type="ECO:0000256" key="3">
    <source>
        <dbReference type="ARBA" id="ARBA00022598"/>
    </source>
</evidence>
<dbReference type="OrthoDB" id="57698at2759"/>
<dbReference type="eggNOG" id="KOG1501">
    <property type="taxonomic scope" value="Eukaryota"/>
</dbReference>
<feature type="region of interest" description="Disordered" evidence="8">
    <location>
        <begin position="1166"/>
        <end position="1194"/>
    </location>
</feature>
<dbReference type="Proteomes" id="UP000002630">
    <property type="component" value="Linkage Group LG17"/>
</dbReference>
<dbReference type="SUPFAM" id="SSF52954">
    <property type="entry name" value="Class II aaRS ABD-related"/>
    <property type="match status" value="1"/>
</dbReference>